<reference evidence="1" key="1">
    <citation type="journal article" date="2015" name="BMC Genomics">
        <title>Genome mining reveals unlocked bioactive potential of marine Gram-negative bacteria.</title>
        <authorList>
            <person name="Machado H."/>
            <person name="Sonnenschein E.C."/>
            <person name="Melchiorsen J."/>
            <person name="Gram L."/>
        </authorList>
    </citation>
    <scope>NUCLEOTIDE SEQUENCE</scope>
    <source>
        <strain evidence="1">S2052</strain>
    </source>
</reference>
<dbReference type="EMBL" id="JXXR01000010">
    <property type="protein sequence ID" value="KJY73871.1"/>
    <property type="molecule type" value="Genomic_DNA"/>
</dbReference>
<dbReference type="AlphaFoldDB" id="A0A837G992"/>
<dbReference type="SUPFAM" id="SSF56801">
    <property type="entry name" value="Acetyl-CoA synthetase-like"/>
    <property type="match status" value="1"/>
</dbReference>
<protein>
    <submittedName>
        <fullName evidence="1">Capsule biosynthesis protein CapK</fullName>
    </submittedName>
</protein>
<organism evidence="1">
    <name type="scientific">Vibrio coralliilyticus</name>
    <dbReference type="NCBI Taxonomy" id="190893"/>
    <lineage>
        <taxon>Bacteria</taxon>
        <taxon>Pseudomonadati</taxon>
        <taxon>Pseudomonadota</taxon>
        <taxon>Gammaproteobacteria</taxon>
        <taxon>Vibrionales</taxon>
        <taxon>Vibrionaceae</taxon>
        <taxon>Vibrio</taxon>
    </lineage>
</organism>
<proteinExistence type="predicted"/>
<name>A0A837G992_9VIBR</name>
<accession>A0A837G992</accession>
<dbReference type="PANTHER" id="PTHR36932">
    <property type="entry name" value="CAPSULAR POLYSACCHARIDE BIOSYNTHESIS PROTEIN"/>
    <property type="match status" value="1"/>
</dbReference>
<dbReference type="PANTHER" id="PTHR36932:SF1">
    <property type="entry name" value="CAPSULAR POLYSACCHARIDE BIOSYNTHESIS PROTEIN"/>
    <property type="match status" value="1"/>
</dbReference>
<dbReference type="RefSeq" id="WP_045985663.1">
    <property type="nucleotide sequence ID" value="NZ_CP063052.1"/>
</dbReference>
<dbReference type="Gene3D" id="3.40.50.12780">
    <property type="entry name" value="N-terminal domain of ligase-like"/>
    <property type="match status" value="1"/>
</dbReference>
<evidence type="ECO:0000313" key="1">
    <source>
        <dbReference type="EMBL" id="KJY73871.1"/>
    </source>
</evidence>
<gene>
    <name evidence="1" type="ORF">TW71_09155</name>
</gene>
<dbReference type="InterPro" id="IPR042099">
    <property type="entry name" value="ANL_N_sf"/>
</dbReference>
<dbReference type="InterPro" id="IPR053158">
    <property type="entry name" value="CapK_Type1_Caps_Biosynth"/>
</dbReference>
<comment type="caution">
    <text evidence="1">The sequence shown here is derived from an EMBL/GenBank/DDBJ whole genome shotgun (WGS) entry which is preliminary data.</text>
</comment>
<sequence>MYTSSIYKKSPIFIQNVMVSLRDLVRAAIRSEKRVAGLKGQLRENEYSHDALKVFCDTQLEAALLRAKSTAAYGTHQQLDQFAFIDKQDVKASPDAFLNTQLNPKVTVKGSTSGTTGTPLSIPQDLNSVLREQAFVSRHLEWAGYQKGDKRAWIRGDVVVPLSQKVGPYWRYSVFENMILMSSFHLTADAIPGYLTAMEDYGVDIIQAYPSSIATLAKFLDSKDLYYRGKLKSIVTSSESLSQEDREVIEKRFQCKVFDWYGLFERVAAIGSCEHGNYHLISDYSHVEFLDSGDGKREIVGTNYNNALYPLVRYRTGDHVVLANEQRCPCGRTYPVIEKIEGRVGDFLLGEDGQKIHILNHIPKGIEGLISCQFVQEKAESIKVLVVVDQAKFTKQQEQQLIANTNERVGQSITVDVHRVDALPRTKNGKVRQAVCSVESKF</sequence>